<dbReference type="AlphaFoldDB" id="A0A1L8RBH9"/>
<accession>A0A1L8RBH9</accession>
<proteinExistence type="predicted"/>
<protein>
    <submittedName>
        <fullName evidence="1">Uncharacterized protein</fullName>
    </submittedName>
</protein>
<dbReference type="EMBL" id="JXKH01000017">
    <property type="protein sequence ID" value="OJG17077.1"/>
    <property type="molecule type" value="Genomic_DNA"/>
</dbReference>
<reference evidence="1 2" key="1">
    <citation type="submission" date="2014-12" db="EMBL/GenBank/DDBJ databases">
        <title>Draft genome sequences of 29 type strains of Enterococci.</title>
        <authorList>
            <person name="Zhong Z."/>
            <person name="Sun Z."/>
            <person name="Liu W."/>
            <person name="Zhang W."/>
            <person name="Zhang H."/>
        </authorList>
    </citation>
    <scope>NUCLEOTIDE SEQUENCE [LARGE SCALE GENOMIC DNA]</scope>
    <source>
        <strain evidence="1 2">DSM 17029</strain>
    </source>
</reference>
<gene>
    <name evidence="1" type="ORF">RU97_GL000679</name>
</gene>
<comment type="caution">
    <text evidence="1">The sequence shown here is derived from an EMBL/GenBank/DDBJ whole genome shotgun (WGS) entry which is preliminary data.</text>
</comment>
<keyword evidence="2" id="KW-1185">Reference proteome</keyword>
<sequence>MMQFFWNGIGHRSYKFKESVRLYVVERLKNSLIVKIGDS</sequence>
<organism evidence="1 2">
    <name type="scientific">Enterococcus canis</name>
    <dbReference type="NCBI Taxonomy" id="214095"/>
    <lineage>
        <taxon>Bacteria</taxon>
        <taxon>Bacillati</taxon>
        <taxon>Bacillota</taxon>
        <taxon>Bacilli</taxon>
        <taxon>Lactobacillales</taxon>
        <taxon>Enterococcaceae</taxon>
        <taxon>Enterococcus</taxon>
    </lineage>
</organism>
<dbReference type="Proteomes" id="UP000181884">
    <property type="component" value="Unassembled WGS sequence"/>
</dbReference>
<evidence type="ECO:0000313" key="2">
    <source>
        <dbReference type="Proteomes" id="UP000181884"/>
    </source>
</evidence>
<evidence type="ECO:0000313" key="1">
    <source>
        <dbReference type="EMBL" id="OJG17077.1"/>
    </source>
</evidence>
<name>A0A1L8RBH9_9ENTE</name>